<gene>
    <name evidence="2" type="ORF">NG895_29275</name>
</gene>
<organism evidence="2 3">
    <name type="scientific">Aeoliella straminimaris</name>
    <dbReference type="NCBI Taxonomy" id="2954799"/>
    <lineage>
        <taxon>Bacteria</taxon>
        <taxon>Pseudomonadati</taxon>
        <taxon>Planctomycetota</taxon>
        <taxon>Planctomycetia</taxon>
        <taxon>Pirellulales</taxon>
        <taxon>Lacipirellulaceae</taxon>
        <taxon>Aeoliella</taxon>
    </lineage>
</organism>
<evidence type="ECO:0000313" key="3">
    <source>
        <dbReference type="Proteomes" id="UP001155241"/>
    </source>
</evidence>
<dbReference type="AlphaFoldDB" id="A0A9X2JL39"/>
<reference evidence="2" key="1">
    <citation type="submission" date="2022-06" db="EMBL/GenBank/DDBJ databases">
        <title>Aeoliella straminimaris, a novel planctomycete from sediments.</title>
        <authorList>
            <person name="Vitorino I.R."/>
            <person name="Lage O.M."/>
        </authorList>
    </citation>
    <scope>NUCLEOTIDE SEQUENCE</scope>
    <source>
        <strain evidence="2">ICT_H6.2</strain>
    </source>
</reference>
<dbReference type="Pfam" id="PF01636">
    <property type="entry name" value="APH"/>
    <property type="match status" value="1"/>
</dbReference>
<proteinExistence type="predicted"/>
<dbReference type="RefSeq" id="WP_252856129.1">
    <property type="nucleotide sequence ID" value="NZ_JAMXLR010000095.1"/>
</dbReference>
<dbReference type="InterPro" id="IPR011009">
    <property type="entry name" value="Kinase-like_dom_sf"/>
</dbReference>
<dbReference type="Proteomes" id="UP001155241">
    <property type="component" value="Unassembled WGS sequence"/>
</dbReference>
<accession>A0A9X2JL39</accession>
<dbReference type="Gene3D" id="3.90.1200.10">
    <property type="match status" value="1"/>
</dbReference>
<dbReference type="PANTHER" id="PTHR21064:SF5">
    <property type="entry name" value="SLR1880 PROTEIN"/>
    <property type="match status" value="1"/>
</dbReference>
<evidence type="ECO:0000313" key="2">
    <source>
        <dbReference type="EMBL" id="MCO6048014.1"/>
    </source>
</evidence>
<dbReference type="Gene3D" id="3.30.200.20">
    <property type="entry name" value="Phosphorylase Kinase, domain 1"/>
    <property type="match status" value="1"/>
</dbReference>
<sequence>MDLLASIANRFQLAGTVTSVQAIESGHINDTYLVETDRRERYVLQRINHQVFCDPHGLMRNIVLVTQHLQKKLAASGEPVGRRRVLSVIATTDGDSLAETSAGDYWRMLPYIENSHTVGEEASLEEIRQAACGFGSFVAHLVDLPATQLCETIPRFHHGPSRYEAFQLAVAADVAQRVGGCEREIAVIQQHDEMLTSPQQKIDTGELPLRVTHNDAKCNNILLDNETNVAVCVIDLDTVMPGLAMWDFGDLVRTSACRAAEDEVDLSLVKVEPDRLQQAARGYLAGCQGVLTEEEVNSLADGPAYMALIMATRFLTDYLEGDTYYKTLYPRHNLDRCRNQLALLAELQQLRPTLQRVFTDAAK</sequence>
<protein>
    <submittedName>
        <fullName evidence="2">Aminoglycoside phosphotransferase family protein</fullName>
    </submittedName>
</protein>
<dbReference type="EMBL" id="JAMXLR010000095">
    <property type="protein sequence ID" value="MCO6048014.1"/>
    <property type="molecule type" value="Genomic_DNA"/>
</dbReference>
<evidence type="ECO:0000259" key="1">
    <source>
        <dbReference type="Pfam" id="PF01636"/>
    </source>
</evidence>
<keyword evidence="3" id="KW-1185">Reference proteome</keyword>
<name>A0A9X2JL39_9BACT</name>
<comment type="caution">
    <text evidence="2">The sequence shown here is derived from an EMBL/GenBank/DDBJ whole genome shotgun (WGS) entry which is preliminary data.</text>
</comment>
<dbReference type="SUPFAM" id="SSF56112">
    <property type="entry name" value="Protein kinase-like (PK-like)"/>
    <property type="match status" value="1"/>
</dbReference>
<feature type="domain" description="Aminoglycoside phosphotransferase" evidence="1">
    <location>
        <begin position="20"/>
        <end position="268"/>
    </location>
</feature>
<dbReference type="InterPro" id="IPR002575">
    <property type="entry name" value="Aminoglycoside_PTrfase"/>
</dbReference>
<dbReference type="InterPro" id="IPR050249">
    <property type="entry name" value="Pseudomonas-type_ThrB"/>
</dbReference>
<dbReference type="PANTHER" id="PTHR21064">
    <property type="entry name" value="AMINOGLYCOSIDE PHOSPHOTRANSFERASE DOMAIN-CONTAINING PROTEIN-RELATED"/>
    <property type="match status" value="1"/>
</dbReference>